<dbReference type="GO" id="GO:0000139">
    <property type="term" value="C:Golgi membrane"/>
    <property type="evidence" value="ECO:0007669"/>
    <property type="project" value="UniProtKB-SubCell"/>
</dbReference>
<organism evidence="10 11">
    <name type="scientific">Romanomermis culicivorax</name>
    <name type="common">Nematode worm</name>
    <dbReference type="NCBI Taxonomy" id="13658"/>
    <lineage>
        <taxon>Eukaryota</taxon>
        <taxon>Metazoa</taxon>
        <taxon>Ecdysozoa</taxon>
        <taxon>Nematoda</taxon>
        <taxon>Enoplea</taxon>
        <taxon>Dorylaimia</taxon>
        <taxon>Mermithida</taxon>
        <taxon>Mermithoidea</taxon>
        <taxon>Mermithidae</taxon>
        <taxon>Romanomermis</taxon>
    </lineage>
</organism>
<sequence>MDTCIRAGYYEQALELSNYAARLERRLGRNSLIQSIANDVKNQRQLLLENLLDQLTTSINLSTCLKVVSYLKRLDVYTETELLIKFLTVLRGEWLDNLLASVPNANSYDHVTKIMELLRNHMFDVISQYRAAFPVEDFSSRAHFKKQESQSADTSLFIPHHSSIFPCWLSSRIDRLAAILDEDLKLLFSPENVDENTDFSRLEAILNQFMHLGLSLSRIGCDIRYPIAPVFVNFIKKSIEDSINSSTDKFLTRIISEFDSTHFAKSSFIKPSTDQAFIPDKCETSAPNTGDDAEKSASIDPPLSLMQSRSLALYCNAILTVFNNFRSCLPLNLSYDVTEILNSNLNIAYSSINDYKKNIDNENREQNVENFCALFLLDFVPFLNYCLKSLFPVKQLAAYLGNEMVELEKLQIALNLNVIVQH</sequence>
<evidence type="ECO:0000313" key="11">
    <source>
        <dbReference type="WBParaSite" id="nRc.2.0.1.t25374-RA"/>
    </source>
</evidence>
<keyword evidence="6" id="KW-0333">Golgi apparatus</keyword>
<dbReference type="GO" id="GO:0015031">
    <property type="term" value="P:protein transport"/>
    <property type="evidence" value="ECO:0007669"/>
    <property type="project" value="UniProtKB-KW"/>
</dbReference>
<evidence type="ECO:0000256" key="4">
    <source>
        <dbReference type="ARBA" id="ARBA00022448"/>
    </source>
</evidence>
<comment type="similarity">
    <text evidence="2">Belongs to the COG8 family.</text>
</comment>
<keyword evidence="7" id="KW-0472">Membrane</keyword>
<dbReference type="GO" id="GO:0006891">
    <property type="term" value="P:intra-Golgi vesicle-mediated transport"/>
    <property type="evidence" value="ECO:0007669"/>
    <property type="project" value="TreeGrafter"/>
</dbReference>
<keyword evidence="5" id="KW-0653">Protein transport</keyword>
<dbReference type="Pfam" id="PF04124">
    <property type="entry name" value="Dor1"/>
    <property type="match status" value="1"/>
</dbReference>
<evidence type="ECO:0000256" key="5">
    <source>
        <dbReference type="ARBA" id="ARBA00022927"/>
    </source>
</evidence>
<name>A0A915JGD4_ROMCU</name>
<keyword evidence="4" id="KW-0813">Transport</keyword>
<protein>
    <recommendedName>
        <fullName evidence="3">Conserved oligomeric Golgi complex subunit 8</fullName>
    </recommendedName>
    <alternativeName>
        <fullName evidence="8">Component of oligomeric Golgi complex 8</fullName>
    </alternativeName>
</protein>
<dbReference type="OMA" id="QRCIHGV"/>
<dbReference type="Proteomes" id="UP000887565">
    <property type="component" value="Unplaced"/>
</dbReference>
<reference evidence="11" key="1">
    <citation type="submission" date="2022-11" db="UniProtKB">
        <authorList>
            <consortium name="WormBaseParasite"/>
        </authorList>
    </citation>
    <scope>IDENTIFICATION</scope>
</reference>
<accession>A0A915JGD4</accession>
<keyword evidence="10" id="KW-1185">Reference proteome</keyword>
<evidence type="ECO:0000256" key="6">
    <source>
        <dbReference type="ARBA" id="ARBA00023034"/>
    </source>
</evidence>
<evidence type="ECO:0000256" key="2">
    <source>
        <dbReference type="ARBA" id="ARBA00006419"/>
    </source>
</evidence>
<dbReference type="AlphaFoldDB" id="A0A915JGD4"/>
<dbReference type="WBParaSite" id="nRc.2.0.1.t25374-RA">
    <property type="protein sequence ID" value="nRc.2.0.1.t25374-RA"/>
    <property type="gene ID" value="nRc.2.0.1.g25374"/>
</dbReference>
<dbReference type="PANTHER" id="PTHR21311">
    <property type="entry name" value="CONSERVED OLIGOMERIC GOLGI COMPLEX COMPONENT 8"/>
    <property type="match status" value="1"/>
</dbReference>
<evidence type="ECO:0000256" key="7">
    <source>
        <dbReference type="ARBA" id="ARBA00023136"/>
    </source>
</evidence>
<proteinExistence type="inferred from homology"/>
<evidence type="ECO:0000313" key="10">
    <source>
        <dbReference type="Proteomes" id="UP000887565"/>
    </source>
</evidence>
<dbReference type="PANTHER" id="PTHR21311:SF0">
    <property type="entry name" value="CONSERVED OLIGOMERIC GOLGI COMPLEX SUBUNIT 8"/>
    <property type="match status" value="1"/>
</dbReference>
<dbReference type="InterPro" id="IPR016159">
    <property type="entry name" value="Cullin_repeat-like_dom_sf"/>
</dbReference>
<dbReference type="SUPFAM" id="SSF74788">
    <property type="entry name" value="Cullin repeat-like"/>
    <property type="match status" value="1"/>
</dbReference>
<evidence type="ECO:0000256" key="9">
    <source>
        <dbReference type="SAM" id="MobiDB-lite"/>
    </source>
</evidence>
<dbReference type="GO" id="GO:0017119">
    <property type="term" value="C:Golgi transport complex"/>
    <property type="evidence" value="ECO:0007669"/>
    <property type="project" value="InterPro"/>
</dbReference>
<evidence type="ECO:0000256" key="3">
    <source>
        <dbReference type="ARBA" id="ARBA00020983"/>
    </source>
</evidence>
<evidence type="ECO:0000256" key="1">
    <source>
        <dbReference type="ARBA" id="ARBA00004395"/>
    </source>
</evidence>
<comment type="subcellular location">
    <subcellularLocation>
        <location evidence="1">Golgi apparatus membrane</location>
        <topology evidence="1">Peripheral membrane protein</topology>
    </subcellularLocation>
</comment>
<dbReference type="InterPro" id="IPR007255">
    <property type="entry name" value="COG8"/>
</dbReference>
<evidence type="ECO:0000256" key="8">
    <source>
        <dbReference type="ARBA" id="ARBA00031347"/>
    </source>
</evidence>
<feature type="region of interest" description="Disordered" evidence="9">
    <location>
        <begin position="280"/>
        <end position="300"/>
    </location>
</feature>